<dbReference type="InterPro" id="IPR013320">
    <property type="entry name" value="ConA-like_dom_sf"/>
</dbReference>
<dbReference type="EMBL" id="JAAGAX010000013">
    <property type="protein sequence ID" value="KAF2296200.1"/>
    <property type="molecule type" value="Genomic_DNA"/>
</dbReference>
<protein>
    <recommendedName>
        <fullName evidence="4">Legume lectin domain-containing protein</fullName>
    </recommendedName>
</protein>
<evidence type="ECO:0000256" key="1">
    <source>
        <dbReference type="SAM" id="Phobius"/>
    </source>
</evidence>
<reference evidence="2 3" key="1">
    <citation type="journal article" date="2020" name="Mol. Plant">
        <title>The Chromosome-Based Rubber Tree Genome Provides New Insights into Spurge Genome Evolution and Rubber Biosynthesis.</title>
        <authorList>
            <person name="Liu J."/>
            <person name="Shi C."/>
            <person name="Shi C.C."/>
            <person name="Li W."/>
            <person name="Zhang Q.J."/>
            <person name="Zhang Y."/>
            <person name="Li K."/>
            <person name="Lu H.F."/>
            <person name="Shi C."/>
            <person name="Zhu S.T."/>
            <person name="Xiao Z.Y."/>
            <person name="Nan H."/>
            <person name="Yue Y."/>
            <person name="Zhu X.G."/>
            <person name="Wu Y."/>
            <person name="Hong X.N."/>
            <person name="Fan G.Y."/>
            <person name="Tong Y."/>
            <person name="Zhang D."/>
            <person name="Mao C.L."/>
            <person name="Liu Y.L."/>
            <person name="Hao S.J."/>
            <person name="Liu W.Q."/>
            <person name="Lv M.Q."/>
            <person name="Zhang H.B."/>
            <person name="Liu Y."/>
            <person name="Hu-Tang G.R."/>
            <person name="Wang J.P."/>
            <person name="Wang J.H."/>
            <person name="Sun Y.H."/>
            <person name="Ni S.B."/>
            <person name="Chen W.B."/>
            <person name="Zhang X.C."/>
            <person name="Jiao Y.N."/>
            <person name="Eichler E.E."/>
            <person name="Li G.H."/>
            <person name="Liu X."/>
            <person name="Gao L.Z."/>
        </authorList>
    </citation>
    <scope>NUCLEOTIDE SEQUENCE [LARGE SCALE GENOMIC DNA]</scope>
    <source>
        <strain evidence="3">cv. GT1</strain>
        <tissue evidence="2">Leaf</tissue>
    </source>
</reference>
<keyword evidence="1" id="KW-0812">Transmembrane</keyword>
<gene>
    <name evidence="2" type="ORF">GH714_036705</name>
</gene>
<accession>A0A6A6L491</accession>
<dbReference type="Gene3D" id="2.60.40.4220">
    <property type="match status" value="1"/>
</dbReference>
<keyword evidence="1" id="KW-1133">Transmembrane helix</keyword>
<evidence type="ECO:0000313" key="2">
    <source>
        <dbReference type="EMBL" id="KAF2296200.1"/>
    </source>
</evidence>
<evidence type="ECO:0008006" key="4">
    <source>
        <dbReference type="Google" id="ProtNLM"/>
    </source>
</evidence>
<proteinExistence type="predicted"/>
<keyword evidence="1" id="KW-0472">Membrane</keyword>
<dbReference type="InterPro" id="IPR053761">
    <property type="entry name" value="Leguminous_Lectin_Domain_sf"/>
</dbReference>
<comment type="caution">
    <text evidence="2">The sequence shown here is derived from an EMBL/GenBank/DDBJ whole genome shotgun (WGS) entry which is preliminary data.</text>
</comment>
<dbReference type="SUPFAM" id="SSF49899">
    <property type="entry name" value="Concanavalin A-like lectins/glucanases"/>
    <property type="match status" value="1"/>
</dbReference>
<organism evidence="2 3">
    <name type="scientific">Hevea brasiliensis</name>
    <name type="common">Para rubber tree</name>
    <name type="synonym">Siphonia brasiliensis</name>
    <dbReference type="NCBI Taxonomy" id="3981"/>
    <lineage>
        <taxon>Eukaryota</taxon>
        <taxon>Viridiplantae</taxon>
        <taxon>Streptophyta</taxon>
        <taxon>Embryophyta</taxon>
        <taxon>Tracheophyta</taxon>
        <taxon>Spermatophyta</taxon>
        <taxon>Magnoliopsida</taxon>
        <taxon>eudicotyledons</taxon>
        <taxon>Gunneridae</taxon>
        <taxon>Pentapetalae</taxon>
        <taxon>rosids</taxon>
        <taxon>fabids</taxon>
        <taxon>Malpighiales</taxon>
        <taxon>Euphorbiaceae</taxon>
        <taxon>Crotonoideae</taxon>
        <taxon>Micrandreae</taxon>
        <taxon>Hevea</taxon>
    </lineage>
</organism>
<dbReference type="AlphaFoldDB" id="A0A6A6L491"/>
<dbReference type="Proteomes" id="UP000467840">
    <property type="component" value="Chromosome 7"/>
</dbReference>
<feature type="transmembrane region" description="Helical" evidence="1">
    <location>
        <begin position="43"/>
        <end position="63"/>
    </location>
</feature>
<evidence type="ECO:0000313" key="3">
    <source>
        <dbReference type="Proteomes" id="UP000467840"/>
    </source>
</evidence>
<keyword evidence="3" id="KW-1185">Reference proteome</keyword>
<sequence length="164" mass="18284">MMALVCNLRALMPQALVFSFTRFPSNFSVLVPAKCHRFPRSLSLSSLVIMGNISLIMGTYNFASKFLGQFPFEVSSEKGYLDIEFGASMDGNVGDCNTSDVFVSVKSGVKLKAWINYDASSKRLEVRLSKLRDKRPYSIDLSNMWEVSDVYAALGSRNDLILVD</sequence>
<name>A0A6A6L491_HEVBR</name>